<evidence type="ECO:0000313" key="3">
    <source>
        <dbReference type="WBParaSite" id="sdigi.contig261.g6818.t1"/>
    </source>
</evidence>
<name>A0A915PUF8_9BILA</name>
<evidence type="ECO:0000256" key="1">
    <source>
        <dbReference type="SAM" id="MobiDB-lite"/>
    </source>
</evidence>
<protein>
    <submittedName>
        <fullName evidence="3">Uncharacterized protein</fullName>
    </submittedName>
</protein>
<accession>A0A915PUF8</accession>
<feature type="compositionally biased region" description="Basic and acidic residues" evidence="1">
    <location>
        <begin position="26"/>
        <end position="61"/>
    </location>
</feature>
<organism evidence="2 3">
    <name type="scientific">Setaria digitata</name>
    <dbReference type="NCBI Taxonomy" id="48799"/>
    <lineage>
        <taxon>Eukaryota</taxon>
        <taxon>Metazoa</taxon>
        <taxon>Ecdysozoa</taxon>
        <taxon>Nematoda</taxon>
        <taxon>Chromadorea</taxon>
        <taxon>Rhabditida</taxon>
        <taxon>Spirurina</taxon>
        <taxon>Spiruromorpha</taxon>
        <taxon>Filarioidea</taxon>
        <taxon>Setariidae</taxon>
        <taxon>Setaria</taxon>
    </lineage>
</organism>
<reference evidence="3" key="1">
    <citation type="submission" date="2022-11" db="UniProtKB">
        <authorList>
            <consortium name="WormBaseParasite"/>
        </authorList>
    </citation>
    <scope>IDENTIFICATION</scope>
</reference>
<sequence>MWSTGDAEIDEHMENRREIRRVREISVDTEEDKREHGRYEDRDGKRNLRGIKVDAEDKWGEEGEAETEDMEDE</sequence>
<dbReference type="Proteomes" id="UP000887581">
    <property type="component" value="Unplaced"/>
</dbReference>
<proteinExistence type="predicted"/>
<keyword evidence="2" id="KW-1185">Reference proteome</keyword>
<dbReference type="AlphaFoldDB" id="A0A915PUF8"/>
<feature type="region of interest" description="Disordered" evidence="1">
    <location>
        <begin position="26"/>
        <end position="73"/>
    </location>
</feature>
<feature type="compositionally biased region" description="Acidic residues" evidence="1">
    <location>
        <begin position="62"/>
        <end position="73"/>
    </location>
</feature>
<evidence type="ECO:0000313" key="2">
    <source>
        <dbReference type="Proteomes" id="UP000887581"/>
    </source>
</evidence>
<dbReference type="WBParaSite" id="sdigi.contig261.g6818.t1">
    <property type="protein sequence ID" value="sdigi.contig261.g6818.t1"/>
    <property type="gene ID" value="sdigi.contig261.g6818"/>
</dbReference>